<reference evidence="1" key="1">
    <citation type="journal article" date="2014" name="Front. Microbiol.">
        <title>High frequency of phylogenetically diverse reductive dehalogenase-homologous genes in deep subseafloor sedimentary metagenomes.</title>
        <authorList>
            <person name="Kawai M."/>
            <person name="Futagami T."/>
            <person name="Toyoda A."/>
            <person name="Takaki Y."/>
            <person name="Nishi S."/>
            <person name="Hori S."/>
            <person name="Arai W."/>
            <person name="Tsubouchi T."/>
            <person name="Morono Y."/>
            <person name="Uchiyama I."/>
            <person name="Ito T."/>
            <person name="Fujiyama A."/>
            <person name="Inagaki F."/>
            <person name="Takami H."/>
        </authorList>
    </citation>
    <scope>NUCLEOTIDE SEQUENCE</scope>
    <source>
        <strain evidence="1">Expedition CK06-06</strain>
    </source>
</reference>
<protein>
    <recommendedName>
        <fullName evidence="2">Glycosyltransferase subfamily 4-like N-terminal domain-containing protein</fullName>
    </recommendedName>
</protein>
<evidence type="ECO:0008006" key="2">
    <source>
        <dbReference type="Google" id="ProtNLM"/>
    </source>
</evidence>
<name>X0RT11_9ZZZZ</name>
<gene>
    <name evidence="1" type="ORF">S01H1_15263</name>
</gene>
<organism evidence="1">
    <name type="scientific">marine sediment metagenome</name>
    <dbReference type="NCBI Taxonomy" id="412755"/>
    <lineage>
        <taxon>unclassified sequences</taxon>
        <taxon>metagenomes</taxon>
        <taxon>ecological metagenomes</taxon>
    </lineage>
</organism>
<evidence type="ECO:0000313" key="1">
    <source>
        <dbReference type="EMBL" id="GAF71918.1"/>
    </source>
</evidence>
<feature type="non-terminal residue" evidence="1">
    <location>
        <position position="81"/>
    </location>
</feature>
<accession>X0RT11</accession>
<comment type="caution">
    <text evidence="1">The sequence shown here is derived from an EMBL/GenBank/DDBJ whole genome shotgun (WGS) entry which is preliminary data.</text>
</comment>
<sequence length="81" mass="9493">MKILYIAAQNVVGQLELWQKLHESRGNQCRYITYFPSAYGFRDDICLHLPLVPYKPGATRLRHWLYTHTKSAKGNWTEIQG</sequence>
<dbReference type="AlphaFoldDB" id="X0RT11"/>
<proteinExistence type="predicted"/>
<dbReference type="EMBL" id="BARS01007965">
    <property type="protein sequence ID" value="GAF71918.1"/>
    <property type="molecule type" value="Genomic_DNA"/>
</dbReference>